<comment type="caution">
    <text evidence="6">The sequence shown here is derived from an EMBL/GenBank/DDBJ whole genome shotgun (WGS) entry which is preliminary data.</text>
</comment>
<name>A0A2P6RVW4_ROSCH</name>
<dbReference type="Proteomes" id="UP000238479">
    <property type="component" value="Chromosome 2"/>
</dbReference>
<reference evidence="6 7" key="1">
    <citation type="journal article" date="2018" name="Nat. Genet.">
        <title>The Rosa genome provides new insights in the design of modern roses.</title>
        <authorList>
            <person name="Bendahmane M."/>
        </authorList>
    </citation>
    <scope>NUCLEOTIDE SEQUENCE [LARGE SCALE GENOMIC DNA]</scope>
    <source>
        <strain evidence="7">cv. Old Blush</strain>
    </source>
</reference>
<evidence type="ECO:0000256" key="4">
    <source>
        <dbReference type="SAM" id="Coils"/>
    </source>
</evidence>
<evidence type="ECO:0000256" key="2">
    <source>
        <dbReference type="ARBA" id="ARBA00022741"/>
    </source>
</evidence>
<evidence type="ECO:0000256" key="1">
    <source>
        <dbReference type="ARBA" id="ARBA00022737"/>
    </source>
</evidence>
<keyword evidence="7" id="KW-1185">Reference proteome</keyword>
<dbReference type="GO" id="GO:0006952">
    <property type="term" value="P:defense response"/>
    <property type="evidence" value="ECO:0007669"/>
    <property type="project" value="UniProtKB-KW"/>
</dbReference>
<feature type="domain" description="Disease resistance N-terminal" evidence="5">
    <location>
        <begin position="6"/>
        <end position="95"/>
    </location>
</feature>
<accession>A0A2P6RVW4</accession>
<protein>
    <recommendedName>
        <fullName evidence="5">Disease resistance N-terminal domain-containing protein</fullName>
    </recommendedName>
</protein>
<evidence type="ECO:0000259" key="5">
    <source>
        <dbReference type="Pfam" id="PF18052"/>
    </source>
</evidence>
<dbReference type="GO" id="GO:0000166">
    <property type="term" value="F:nucleotide binding"/>
    <property type="evidence" value="ECO:0007669"/>
    <property type="project" value="UniProtKB-KW"/>
</dbReference>
<keyword evidence="1" id="KW-0677">Repeat</keyword>
<evidence type="ECO:0000313" key="7">
    <source>
        <dbReference type="Proteomes" id="UP000238479"/>
    </source>
</evidence>
<dbReference type="STRING" id="74649.A0A2P6RVW4"/>
<keyword evidence="2" id="KW-0547">Nucleotide-binding</keyword>
<evidence type="ECO:0000256" key="3">
    <source>
        <dbReference type="ARBA" id="ARBA00022821"/>
    </source>
</evidence>
<dbReference type="AlphaFoldDB" id="A0A2P6RVW4"/>
<gene>
    <name evidence="6" type="ORF">RchiOBHm_Chr2g0134631</name>
</gene>
<dbReference type="Gene3D" id="1.20.5.4130">
    <property type="match status" value="1"/>
</dbReference>
<dbReference type="Pfam" id="PF18052">
    <property type="entry name" value="Rx_N"/>
    <property type="match status" value="1"/>
</dbReference>
<evidence type="ECO:0000313" key="6">
    <source>
        <dbReference type="EMBL" id="PRQ50563.1"/>
    </source>
</evidence>
<dbReference type="OMA" id="DEWRILH"/>
<proteinExistence type="predicted"/>
<sequence>MAEALISVLLEQLASITRQQVQQQVKLVVDVKKEVAKLTHNFQAIEAGLKDAEERQVKEASVKLWLDDLKDASNEMEDVLDDWNTEILRVQIEKQEKEAGNALDTTKKKVP</sequence>
<dbReference type="Gramene" id="PRQ50563">
    <property type="protein sequence ID" value="PRQ50563"/>
    <property type="gene ID" value="RchiOBHm_Chr2g0134631"/>
</dbReference>
<keyword evidence="4" id="KW-0175">Coiled coil</keyword>
<keyword evidence="3" id="KW-0611">Plant defense</keyword>
<dbReference type="EMBL" id="PDCK01000040">
    <property type="protein sequence ID" value="PRQ50563.1"/>
    <property type="molecule type" value="Genomic_DNA"/>
</dbReference>
<feature type="coiled-coil region" evidence="4">
    <location>
        <begin position="35"/>
        <end position="86"/>
    </location>
</feature>
<dbReference type="InterPro" id="IPR041118">
    <property type="entry name" value="Rx_N"/>
</dbReference>
<organism evidence="6 7">
    <name type="scientific">Rosa chinensis</name>
    <name type="common">China rose</name>
    <dbReference type="NCBI Taxonomy" id="74649"/>
    <lineage>
        <taxon>Eukaryota</taxon>
        <taxon>Viridiplantae</taxon>
        <taxon>Streptophyta</taxon>
        <taxon>Embryophyta</taxon>
        <taxon>Tracheophyta</taxon>
        <taxon>Spermatophyta</taxon>
        <taxon>Magnoliopsida</taxon>
        <taxon>eudicotyledons</taxon>
        <taxon>Gunneridae</taxon>
        <taxon>Pentapetalae</taxon>
        <taxon>rosids</taxon>
        <taxon>fabids</taxon>
        <taxon>Rosales</taxon>
        <taxon>Rosaceae</taxon>
        <taxon>Rosoideae</taxon>
        <taxon>Rosoideae incertae sedis</taxon>
        <taxon>Rosa</taxon>
    </lineage>
</organism>